<reference evidence="1" key="1">
    <citation type="submission" date="2017-04" db="EMBL/GenBank/DDBJ databases">
        <title>Population genomics of picophytoplankton unveils novel chromosome hypervariability.</title>
        <authorList>
            <consortium name="DOE Joint Genome Institute"/>
            <person name="Blanc-Mathieu R."/>
            <person name="Krasovec M."/>
            <person name="Hebrard M."/>
            <person name="Yau S."/>
            <person name="Desgranges E."/>
            <person name="Martin J."/>
            <person name="Schackwitz W."/>
            <person name="Kuo A."/>
            <person name="Salin G."/>
            <person name="Donnadieu C."/>
            <person name="Desdevises Y."/>
            <person name="Sanchez-Ferandin S."/>
            <person name="Moreau H."/>
            <person name="Rivals E."/>
            <person name="Grigoriev I.V."/>
            <person name="Grimsley N."/>
            <person name="Eyre-Walker A."/>
            <person name="Piganeau G."/>
        </authorList>
    </citation>
    <scope>NUCLEOTIDE SEQUENCE [LARGE SCALE GENOMIC DNA]</scope>
    <source>
        <strain evidence="1">RCC 1115</strain>
    </source>
</reference>
<name>A0A1Y5I492_OSTTA</name>
<sequence length="1098" mass="126430">MENINASQGRESLQKLNAFVHCLRSALDQICSSSAEDTPTPTLQGCLLVKCSSDARRIEERLKALLNHLHILIIGSTFKHKVALMNELVLVGLYTRSSVENYAATCTDKYRISAEKYGDRDSCYELSSLQIDCALSQMGVKDAPYHETGSGLLPETENFQSSHIIYKVQYGSSVRVLVEFEDPSVISRLIAHANKFNTMKENEQTQVQSFVHAVGEGDVASHAVGLFVDTCLNQKFKDRCIAANNLFNDKKLCDSCVDSRNCDINLLQFLPGKTLIFSPQSPANRSDLLIEHVSQVRCFIHRFSSFENDIWSIIKETIIELPGPGSQRNGIAYVNFPDLRYLDDSRSTASNLLNKSHTVIHVCDERKVEGDFRDLFKHTKFGERQTKDSQRRHIFALIVSKQLQRVSYQTHRLLTSRLCSAKEVELKSMHVYMSHAKEAESFFGLPQKSSRKKMVKISTFAVGRIGGQLDPMLRSFFARVDECCGFVQVQRRRIERSVTLLCDTLERAHRTSCTPVAVKNAHEEYVLEQLIASLSLEDYFPDCSISTYDIDANESLSQYWSRVWFCKMIDLFQKLGFDRSLAAMELTGDRISSVPPTTARLKRKRSCSPDFVQRMDLLYVYAQALRALDLPVHIARLRELNIGLLNDLCTKLRQKMCQRGLHRQSKKYLKRTIWLFHQHCQNYFTSHVTIKWFISTLEHHALSCFHEELLLERNLVLSSKKIARMIDSVVVDIAAIVISRLRAIRYAYHYTGKNTQGARAAFFIVHDICSSKCVQRSFEFPLYDENSQTYIVTWKSSSSDASRQSWKRLRDLGRRHFHELNQSSRRTIEKLDASTCGLNAFSTGCYLINIVSDALEFLERETLRRRAFFEIWGSDLLVTFYFFREITSGIIQEKANNMLYRFVRMWMEQTAGVTSISSLEDFLFYNEGYYVLHRLGLKHPTLWHHIRRSASVWKAHLPEYLHLRPYSCIEDDKCSSPNVKFDQLSTAMVWSFFLREYVVALWSPEIPGKYTSSEFGNVADIRKTNFTTATQFHDVCYFITHRIFTASSWCQFELIPDQWQTESQFLRYYLPCLVEAADVELVAFETQYHATVCSLGTS</sequence>
<gene>
    <name evidence="1" type="ORF">BE221DRAFT_142726</name>
</gene>
<proteinExistence type="predicted"/>
<protein>
    <submittedName>
        <fullName evidence="1">Uncharacterized protein</fullName>
    </submittedName>
</protein>
<evidence type="ECO:0000313" key="1">
    <source>
        <dbReference type="EMBL" id="OUS41992.1"/>
    </source>
</evidence>
<accession>A0A1Y5I492</accession>
<organism evidence="1">
    <name type="scientific">Ostreococcus tauri</name>
    <name type="common">Marine green alga</name>
    <dbReference type="NCBI Taxonomy" id="70448"/>
    <lineage>
        <taxon>Eukaryota</taxon>
        <taxon>Viridiplantae</taxon>
        <taxon>Chlorophyta</taxon>
        <taxon>Mamiellophyceae</taxon>
        <taxon>Mamiellales</taxon>
        <taxon>Bathycoccaceae</taxon>
        <taxon>Ostreococcus</taxon>
    </lineage>
</organism>
<dbReference type="AlphaFoldDB" id="A0A1Y5I492"/>
<dbReference type="EMBL" id="KZ155839">
    <property type="protein sequence ID" value="OUS41992.1"/>
    <property type="molecule type" value="Genomic_DNA"/>
</dbReference>
<dbReference type="Proteomes" id="UP000195557">
    <property type="component" value="Unassembled WGS sequence"/>
</dbReference>